<dbReference type="PANTHER" id="PTHR39161">
    <property type="entry name" value="ADAPTER PROTEIN MECA"/>
    <property type="match status" value="1"/>
</dbReference>
<organism evidence="4 5">
    <name type="scientific">Bacillus songklensis</name>
    <dbReference type="NCBI Taxonomy" id="1069116"/>
    <lineage>
        <taxon>Bacteria</taxon>
        <taxon>Bacillati</taxon>
        <taxon>Bacillota</taxon>
        <taxon>Bacilli</taxon>
        <taxon>Bacillales</taxon>
        <taxon>Bacillaceae</taxon>
        <taxon>Bacillus</taxon>
    </lineage>
</organism>
<evidence type="ECO:0000313" key="5">
    <source>
        <dbReference type="Proteomes" id="UP001595752"/>
    </source>
</evidence>
<dbReference type="Gene3D" id="3.30.70.1950">
    <property type="match status" value="1"/>
</dbReference>
<dbReference type="PANTHER" id="PTHR39161:SF1">
    <property type="entry name" value="ADAPTER PROTEIN MECA 1"/>
    <property type="match status" value="1"/>
</dbReference>
<keyword evidence="5" id="KW-1185">Reference proteome</keyword>
<dbReference type="EMBL" id="JBHRZT010000072">
    <property type="protein sequence ID" value="MFC3886075.1"/>
    <property type="molecule type" value="Genomic_DNA"/>
</dbReference>
<dbReference type="Pfam" id="PF05389">
    <property type="entry name" value="MecA"/>
    <property type="match status" value="1"/>
</dbReference>
<dbReference type="InterPro" id="IPR038471">
    <property type="entry name" value="MecA_C_sf"/>
</dbReference>
<evidence type="ECO:0000256" key="2">
    <source>
        <dbReference type="ARBA" id="ARBA00011738"/>
    </source>
</evidence>
<name>A0ABV8B843_9BACI</name>
<comment type="subunit">
    <text evidence="2">Homodimer.</text>
</comment>
<protein>
    <submittedName>
        <fullName evidence="4">Adaptor protein MecA</fullName>
    </submittedName>
</protein>
<dbReference type="InterPro" id="IPR008681">
    <property type="entry name" value="Neg-reg_MecA"/>
</dbReference>
<accession>A0ABV8B843</accession>
<comment type="similarity">
    <text evidence="1">Belongs to the MecA family.</text>
</comment>
<dbReference type="RefSeq" id="WP_377918443.1">
    <property type="nucleotide sequence ID" value="NZ_JBHRZT010000072.1"/>
</dbReference>
<comment type="caution">
    <text evidence="4">The sequence shown here is derived from an EMBL/GenBank/DDBJ whole genome shotgun (WGS) entry which is preliminary data.</text>
</comment>
<evidence type="ECO:0000256" key="3">
    <source>
        <dbReference type="ARBA" id="ARBA00023287"/>
    </source>
</evidence>
<reference evidence="5" key="1">
    <citation type="journal article" date="2019" name="Int. J. Syst. Evol. Microbiol.">
        <title>The Global Catalogue of Microorganisms (GCM) 10K type strain sequencing project: providing services to taxonomists for standard genome sequencing and annotation.</title>
        <authorList>
            <consortium name="The Broad Institute Genomics Platform"/>
            <consortium name="The Broad Institute Genome Sequencing Center for Infectious Disease"/>
            <person name="Wu L."/>
            <person name="Ma J."/>
        </authorList>
    </citation>
    <scope>NUCLEOTIDE SEQUENCE [LARGE SCALE GENOMIC DNA]</scope>
    <source>
        <strain evidence="5">CCUG 61889</strain>
    </source>
</reference>
<gene>
    <name evidence="4" type="ORF">ACFOU2_22375</name>
</gene>
<dbReference type="Proteomes" id="UP001595752">
    <property type="component" value="Unassembled WGS sequence"/>
</dbReference>
<evidence type="ECO:0000313" key="4">
    <source>
        <dbReference type="EMBL" id="MFC3886075.1"/>
    </source>
</evidence>
<keyword evidence="3" id="KW-0178">Competence</keyword>
<proteinExistence type="inferred from homology"/>
<sequence length="207" mass="23751">MKIEKMSDSTVMVEIETHELLEQGIILQNLCMESEYEKLMTWVFEKLESEQVITRTGLLMVQIVTCPFGINIVISKQMPTQLFDDIVPLLPFSTESAEDFKPMGKGSQRSENGVLIQFKDFEDVIQLSKRIHLLHTLTIPNELYYYEGRYFLNIGYYASNDGESVLDFLSLVKEYGEKTTKTLAVIETYGKKIAFGNALEEIAVYFV</sequence>
<evidence type="ECO:0000256" key="1">
    <source>
        <dbReference type="ARBA" id="ARBA00005397"/>
    </source>
</evidence>